<dbReference type="Proteomes" id="UP000288805">
    <property type="component" value="Unassembled WGS sequence"/>
</dbReference>
<dbReference type="EMBL" id="QGNW01001107">
    <property type="protein sequence ID" value="RVW55788.1"/>
    <property type="molecule type" value="Genomic_DNA"/>
</dbReference>
<proteinExistence type="predicted"/>
<evidence type="ECO:0000259" key="5">
    <source>
        <dbReference type="Pfam" id="PF23598"/>
    </source>
</evidence>
<dbReference type="InterPro" id="IPR058922">
    <property type="entry name" value="WHD_DRP"/>
</dbReference>
<dbReference type="GO" id="GO:0006952">
    <property type="term" value="P:defense response"/>
    <property type="evidence" value="ECO:0007669"/>
    <property type="project" value="UniProtKB-KW"/>
</dbReference>
<dbReference type="InterPro" id="IPR032675">
    <property type="entry name" value="LRR_dom_sf"/>
</dbReference>
<dbReference type="InterPro" id="IPR022192">
    <property type="entry name" value="SUV3_C"/>
</dbReference>
<feature type="domain" description="ATP-dependent RNA helicase SUV3 C-terminal" evidence="3">
    <location>
        <begin position="415"/>
        <end position="453"/>
    </location>
</feature>
<evidence type="ECO:0000313" key="7">
    <source>
        <dbReference type="Proteomes" id="UP000288805"/>
    </source>
</evidence>
<evidence type="ECO:0000313" key="6">
    <source>
        <dbReference type="EMBL" id="RVW55788.1"/>
    </source>
</evidence>
<keyword evidence="2" id="KW-0611">Plant defense</keyword>
<name>A0A438F6Z5_VITVI</name>
<keyword evidence="1" id="KW-0677">Repeat</keyword>
<dbReference type="PANTHER" id="PTHR23155:SF1205">
    <property type="entry name" value="DISEASE RESISTANCE PROTEIN RPM1"/>
    <property type="match status" value="1"/>
</dbReference>
<feature type="domain" description="Disease resistance protein winged helix" evidence="4">
    <location>
        <begin position="44"/>
        <end position="99"/>
    </location>
</feature>
<protein>
    <submittedName>
        <fullName evidence="6">Disease resistance protein RPM1</fullName>
    </submittedName>
</protein>
<dbReference type="AlphaFoldDB" id="A0A438F6Z5"/>
<dbReference type="Pfam" id="PF12513">
    <property type="entry name" value="SUV3_C"/>
    <property type="match status" value="1"/>
</dbReference>
<dbReference type="SUPFAM" id="SSF52058">
    <property type="entry name" value="L domain-like"/>
    <property type="match status" value="1"/>
</dbReference>
<feature type="domain" description="Disease resistance R13L4/SHOC-2-like LRR" evidence="5">
    <location>
        <begin position="151"/>
        <end position="364"/>
    </location>
</feature>
<organism evidence="6 7">
    <name type="scientific">Vitis vinifera</name>
    <name type="common">Grape</name>
    <dbReference type="NCBI Taxonomy" id="29760"/>
    <lineage>
        <taxon>Eukaryota</taxon>
        <taxon>Viridiplantae</taxon>
        <taxon>Streptophyta</taxon>
        <taxon>Embryophyta</taxon>
        <taxon>Tracheophyta</taxon>
        <taxon>Spermatophyta</taxon>
        <taxon>Magnoliopsida</taxon>
        <taxon>eudicotyledons</taxon>
        <taxon>Gunneridae</taxon>
        <taxon>Pentapetalae</taxon>
        <taxon>rosids</taxon>
        <taxon>Vitales</taxon>
        <taxon>Vitaceae</taxon>
        <taxon>Viteae</taxon>
        <taxon>Vitis</taxon>
    </lineage>
</organism>
<dbReference type="InterPro" id="IPR044974">
    <property type="entry name" value="Disease_R_plants"/>
</dbReference>
<gene>
    <name evidence="6" type="primary">RPM1_28</name>
    <name evidence="6" type="ORF">CK203_075768</name>
</gene>
<evidence type="ECO:0000259" key="3">
    <source>
        <dbReference type="Pfam" id="PF12513"/>
    </source>
</evidence>
<dbReference type="Gene3D" id="3.80.10.10">
    <property type="entry name" value="Ribonuclease Inhibitor"/>
    <property type="match status" value="1"/>
</dbReference>
<reference evidence="6 7" key="1">
    <citation type="journal article" date="2018" name="PLoS Genet.">
        <title>Population sequencing reveals clonal diversity and ancestral inbreeding in the grapevine cultivar Chardonnay.</title>
        <authorList>
            <person name="Roach M.J."/>
            <person name="Johnson D.L."/>
            <person name="Bohlmann J."/>
            <person name="van Vuuren H.J."/>
            <person name="Jones S.J."/>
            <person name="Pretorius I.S."/>
            <person name="Schmidt S.A."/>
            <person name="Borneman A.R."/>
        </authorList>
    </citation>
    <scope>NUCLEOTIDE SEQUENCE [LARGE SCALE GENOMIC DNA]</scope>
    <source>
        <strain evidence="7">cv. Chardonnay</strain>
        <tissue evidence="6">Leaf</tissue>
    </source>
</reference>
<dbReference type="InterPro" id="IPR055414">
    <property type="entry name" value="LRR_R13L4/SHOC2-like"/>
</dbReference>
<accession>A0A438F6Z5</accession>
<dbReference type="PANTHER" id="PTHR23155">
    <property type="entry name" value="DISEASE RESISTANCE PROTEIN RP"/>
    <property type="match status" value="1"/>
</dbReference>
<comment type="caution">
    <text evidence="6">The sequence shown here is derived from an EMBL/GenBank/DDBJ whole genome shotgun (WGS) entry which is preliminary data.</text>
</comment>
<dbReference type="Gene3D" id="1.10.10.10">
    <property type="entry name" value="Winged helix-like DNA-binding domain superfamily/Winged helix DNA-binding domain"/>
    <property type="match status" value="1"/>
</dbReference>
<dbReference type="InterPro" id="IPR036388">
    <property type="entry name" value="WH-like_DNA-bd_sf"/>
</dbReference>
<sequence>MEKFLQKCDGLPLGIIEINIMRVFSASYKDLPYHLKYCFLYMSIFPENNPVKRRRLIRLWIAEGFVIEERGKTLEEVGEEYLNELICRSLIKANEMDFDERPITVGDQKETWLTNPGAYPSRRETFIRTGNFDVSQDLTCVRTFFSFSTGVQGTKGIDTLKNLQKLSFVKASGQHRMSRKHRMIQGLDNITQLRKLGIVELAEEHGASLCLSIEKMPNLHSLNVTSLNKEEPLELDAMTNPSPLLQRLYLRGPLERFPRWVSSLHDLERIRLKWSSLTENPIAALQNLPNLTELQLLDAYTGTQLDFNSGKFQKLKILDLEQLKQLRFIIMEDGTLPCLQKLIIRQCNELEPVPVGIDRLHHLNEQHLCDMPEKFVAQLKKNGGQFRRLGLFVLVEVISQQKNIIPVSDSLHNLVLDLFVWLSFQLEDLFPDRELALSQRAICSMLIEGFLERGGWRQPMASSMPSRISSTSLLSHKQDLTANTCYFLVVSITNIYLPILLAIKPSIKLKLSEEKFRASDAAVFL</sequence>
<evidence type="ECO:0000256" key="1">
    <source>
        <dbReference type="ARBA" id="ARBA00022737"/>
    </source>
</evidence>
<evidence type="ECO:0000259" key="4">
    <source>
        <dbReference type="Pfam" id="PF23559"/>
    </source>
</evidence>
<evidence type="ECO:0000256" key="2">
    <source>
        <dbReference type="ARBA" id="ARBA00022821"/>
    </source>
</evidence>
<dbReference type="FunFam" id="1.10.10.10:FF:000322">
    <property type="entry name" value="Probable disease resistance protein At1g63360"/>
    <property type="match status" value="1"/>
</dbReference>
<dbReference type="Pfam" id="PF23559">
    <property type="entry name" value="WHD_DRP"/>
    <property type="match status" value="1"/>
</dbReference>
<dbReference type="Pfam" id="PF23598">
    <property type="entry name" value="LRR_14"/>
    <property type="match status" value="1"/>
</dbReference>